<organism evidence="3 4">
    <name type="scientific">Anatilimnocola aggregata</name>
    <dbReference type="NCBI Taxonomy" id="2528021"/>
    <lineage>
        <taxon>Bacteria</taxon>
        <taxon>Pseudomonadati</taxon>
        <taxon>Planctomycetota</taxon>
        <taxon>Planctomycetia</taxon>
        <taxon>Pirellulales</taxon>
        <taxon>Pirellulaceae</taxon>
        <taxon>Anatilimnocola</taxon>
    </lineage>
</organism>
<keyword evidence="4" id="KW-1185">Reference proteome</keyword>
<dbReference type="KEGG" id="aagg:ETAA8_32280"/>
<dbReference type="Pfam" id="PF00535">
    <property type="entry name" value="Glycos_transf_2"/>
    <property type="match status" value="1"/>
</dbReference>
<dbReference type="PANTHER" id="PTHR48090:SF7">
    <property type="entry name" value="RFBJ PROTEIN"/>
    <property type="match status" value="1"/>
</dbReference>
<feature type="region of interest" description="Disordered" evidence="1">
    <location>
        <begin position="20"/>
        <end position="44"/>
    </location>
</feature>
<dbReference type="EC" id="2.4.1.54" evidence="3"/>
<evidence type="ECO:0000259" key="2">
    <source>
        <dbReference type="Pfam" id="PF00535"/>
    </source>
</evidence>
<dbReference type="OrthoDB" id="9810303at2"/>
<dbReference type="Proteomes" id="UP000315017">
    <property type="component" value="Chromosome"/>
</dbReference>
<evidence type="ECO:0000313" key="3">
    <source>
        <dbReference type="EMBL" id="QDU28128.1"/>
    </source>
</evidence>
<feature type="domain" description="Glycosyltransferase 2-like" evidence="2">
    <location>
        <begin position="74"/>
        <end position="233"/>
    </location>
</feature>
<dbReference type="EMBL" id="CP036274">
    <property type="protein sequence ID" value="QDU28128.1"/>
    <property type="molecule type" value="Genomic_DNA"/>
</dbReference>
<dbReference type="SUPFAM" id="SSF53448">
    <property type="entry name" value="Nucleotide-diphospho-sugar transferases"/>
    <property type="match status" value="1"/>
</dbReference>
<keyword evidence="3" id="KW-0808">Transferase</keyword>
<dbReference type="RefSeq" id="WP_145089900.1">
    <property type="nucleotide sequence ID" value="NZ_CP036274.1"/>
</dbReference>
<name>A0A517YD28_9BACT</name>
<protein>
    <submittedName>
        <fullName evidence="3">Undecaprenyl-phosphate mannosyltransferase</fullName>
        <ecNumber evidence="3">2.4.1.54</ecNumber>
    </submittedName>
</protein>
<dbReference type="InterPro" id="IPR001173">
    <property type="entry name" value="Glyco_trans_2-like"/>
</dbReference>
<proteinExistence type="predicted"/>
<accession>A0A517YD28</accession>
<keyword evidence="3" id="KW-0328">Glycosyltransferase</keyword>
<reference evidence="3 4" key="1">
    <citation type="submission" date="2019-02" db="EMBL/GenBank/DDBJ databases">
        <title>Deep-cultivation of Planctomycetes and their phenomic and genomic characterization uncovers novel biology.</title>
        <authorList>
            <person name="Wiegand S."/>
            <person name="Jogler M."/>
            <person name="Boedeker C."/>
            <person name="Pinto D."/>
            <person name="Vollmers J."/>
            <person name="Rivas-Marin E."/>
            <person name="Kohn T."/>
            <person name="Peeters S.H."/>
            <person name="Heuer A."/>
            <person name="Rast P."/>
            <person name="Oberbeckmann S."/>
            <person name="Bunk B."/>
            <person name="Jeske O."/>
            <person name="Meyerdierks A."/>
            <person name="Storesund J.E."/>
            <person name="Kallscheuer N."/>
            <person name="Luecker S."/>
            <person name="Lage O.M."/>
            <person name="Pohl T."/>
            <person name="Merkel B.J."/>
            <person name="Hornburger P."/>
            <person name="Mueller R.-W."/>
            <person name="Bruemmer F."/>
            <person name="Labrenz M."/>
            <person name="Spormann A.M."/>
            <person name="Op den Camp H."/>
            <person name="Overmann J."/>
            <person name="Amann R."/>
            <person name="Jetten M.S.M."/>
            <person name="Mascher T."/>
            <person name="Medema M.H."/>
            <person name="Devos D.P."/>
            <person name="Kaster A.-K."/>
            <person name="Ovreas L."/>
            <person name="Rohde M."/>
            <person name="Galperin M.Y."/>
            <person name="Jogler C."/>
        </authorList>
    </citation>
    <scope>NUCLEOTIDE SEQUENCE [LARGE SCALE GENOMIC DNA]</scope>
    <source>
        <strain evidence="3 4">ETA_A8</strain>
    </source>
</reference>
<dbReference type="PANTHER" id="PTHR48090">
    <property type="entry name" value="UNDECAPRENYL-PHOSPHATE 4-DEOXY-4-FORMAMIDO-L-ARABINOSE TRANSFERASE-RELATED"/>
    <property type="match status" value="1"/>
</dbReference>
<dbReference type="InterPro" id="IPR029044">
    <property type="entry name" value="Nucleotide-diphossugar_trans"/>
</dbReference>
<dbReference type="InterPro" id="IPR050256">
    <property type="entry name" value="Glycosyltransferase_2"/>
</dbReference>
<sequence length="297" mass="33174">MNELAATEVCNTIPAVAPHDFGRNPPLGSGVDESSPSRDNRGPSCNRLIAMLPKPANYEVPQLDYALPAGFKLSVVIPAYNEERTIREILSRVAALPVPLEIIVVDDCSKDQTREILRELEAAGDLIVVFKSQNEGKGAALRTGIQRATGDIVIVQDADLEYDPRDILPLLKPILAGEADVVYGSRFLHEKPHDKSLIHRFGNWALTFASNVTTGLKLTDMETCYKAFKREVLTKFEIQQNRFGFEPEVTAKLGRRKFRVIEVPISYNARSYAEGKKIGVKDLFNALWCIFRYGLRD</sequence>
<gene>
    <name evidence="3" type="ORF">ETAA8_32280</name>
</gene>
<dbReference type="CDD" id="cd04179">
    <property type="entry name" value="DPM_DPG-synthase_like"/>
    <property type="match status" value="1"/>
</dbReference>
<evidence type="ECO:0000313" key="4">
    <source>
        <dbReference type="Proteomes" id="UP000315017"/>
    </source>
</evidence>
<evidence type="ECO:0000256" key="1">
    <source>
        <dbReference type="SAM" id="MobiDB-lite"/>
    </source>
</evidence>
<dbReference type="Gene3D" id="3.90.550.10">
    <property type="entry name" value="Spore Coat Polysaccharide Biosynthesis Protein SpsA, Chain A"/>
    <property type="match status" value="1"/>
</dbReference>
<dbReference type="AlphaFoldDB" id="A0A517YD28"/>
<dbReference type="GO" id="GO:0047267">
    <property type="term" value="F:undecaprenyl-phosphate mannosyltransferase activity"/>
    <property type="evidence" value="ECO:0007669"/>
    <property type="project" value="UniProtKB-EC"/>
</dbReference>